<dbReference type="AlphaFoldDB" id="A0A5M6CMN8"/>
<gene>
    <name evidence="5" type="ORF">F0919_02025</name>
</gene>
<sequence>MELQQEQAVKKIHARQYEITDAFLKVLDEHLADLLKGRVDEMYELRDIAKVLHIHPTHMTDTIKHVTGFHPCVFFQDKIIAIAKSLLEKNNMSINAIATTLTYDPSNFTKFFKRFTQQTPKQYREAFLTARHYLKTETITI</sequence>
<dbReference type="Gene3D" id="1.10.10.60">
    <property type="entry name" value="Homeodomain-like"/>
    <property type="match status" value="1"/>
</dbReference>
<dbReference type="SUPFAM" id="SSF46689">
    <property type="entry name" value="Homeodomain-like"/>
    <property type="match status" value="1"/>
</dbReference>
<keyword evidence="1" id="KW-0805">Transcription regulation</keyword>
<dbReference type="PROSITE" id="PS01124">
    <property type="entry name" value="HTH_ARAC_FAMILY_2"/>
    <property type="match status" value="1"/>
</dbReference>
<dbReference type="PANTHER" id="PTHR43280:SF2">
    <property type="entry name" value="HTH-TYPE TRANSCRIPTIONAL REGULATOR EXSA"/>
    <property type="match status" value="1"/>
</dbReference>
<protein>
    <submittedName>
        <fullName evidence="5">Helix-turn-helix transcriptional regulator</fullName>
    </submittedName>
</protein>
<dbReference type="GO" id="GO:0043565">
    <property type="term" value="F:sequence-specific DNA binding"/>
    <property type="evidence" value="ECO:0007669"/>
    <property type="project" value="InterPro"/>
</dbReference>
<dbReference type="InterPro" id="IPR018060">
    <property type="entry name" value="HTH_AraC"/>
</dbReference>
<dbReference type="RefSeq" id="WP_150031039.1">
    <property type="nucleotide sequence ID" value="NZ_VWSH01000001.1"/>
</dbReference>
<dbReference type="SMART" id="SM00342">
    <property type="entry name" value="HTH_ARAC"/>
    <property type="match status" value="1"/>
</dbReference>
<evidence type="ECO:0000256" key="2">
    <source>
        <dbReference type="ARBA" id="ARBA00023125"/>
    </source>
</evidence>
<organism evidence="5 6">
    <name type="scientific">Taibaiella lutea</name>
    <dbReference type="NCBI Taxonomy" id="2608001"/>
    <lineage>
        <taxon>Bacteria</taxon>
        <taxon>Pseudomonadati</taxon>
        <taxon>Bacteroidota</taxon>
        <taxon>Chitinophagia</taxon>
        <taxon>Chitinophagales</taxon>
        <taxon>Chitinophagaceae</taxon>
        <taxon>Taibaiella</taxon>
    </lineage>
</organism>
<comment type="caution">
    <text evidence="5">The sequence shown here is derived from an EMBL/GenBank/DDBJ whole genome shotgun (WGS) entry which is preliminary data.</text>
</comment>
<dbReference type="Pfam" id="PF12833">
    <property type="entry name" value="HTH_18"/>
    <property type="match status" value="1"/>
</dbReference>
<evidence type="ECO:0000313" key="6">
    <source>
        <dbReference type="Proteomes" id="UP000323632"/>
    </source>
</evidence>
<evidence type="ECO:0000256" key="1">
    <source>
        <dbReference type="ARBA" id="ARBA00023015"/>
    </source>
</evidence>
<keyword evidence="3" id="KW-0804">Transcription</keyword>
<reference evidence="5 6" key="1">
    <citation type="submission" date="2019-09" db="EMBL/GenBank/DDBJ databases">
        <title>Genome sequence and assembly of Taibaiella sp.</title>
        <authorList>
            <person name="Chhetri G."/>
        </authorList>
    </citation>
    <scope>NUCLEOTIDE SEQUENCE [LARGE SCALE GENOMIC DNA]</scope>
    <source>
        <strain evidence="5 6">KVB11</strain>
    </source>
</reference>
<proteinExistence type="predicted"/>
<keyword evidence="2" id="KW-0238">DNA-binding</keyword>
<evidence type="ECO:0000259" key="4">
    <source>
        <dbReference type="PROSITE" id="PS01124"/>
    </source>
</evidence>
<keyword evidence="6" id="KW-1185">Reference proteome</keyword>
<dbReference type="Proteomes" id="UP000323632">
    <property type="component" value="Unassembled WGS sequence"/>
</dbReference>
<evidence type="ECO:0000256" key="3">
    <source>
        <dbReference type="ARBA" id="ARBA00023163"/>
    </source>
</evidence>
<dbReference type="PANTHER" id="PTHR43280">
    <property type="entry name" value="ARAC-FAMILY TRANSCRIPTIONAL REGULATOR"/>
    <property type="match status" value="1"/>
</dbReference>
<accession>A0A5M6CMN8</accession>
<dbReference type="InterPro" id="IPR009057">
    <property type="entry name" value="Homeodomain-like_sf"/>
</dbReference>
<name>A0A5M6CMN8_9BACT</name>
<dbReference type="GO" id="GO:0003700">
    <property type="term" value="F:DNA-binding transcription factor activity"/>
    <property type="evidence" value="ECO:0007669"/>
    <property type="project" value="InterPro"/>
</dbReference>
<feature type="domain" description="HTH araC/xylS-type" evidence="4">
    <location>
        <begin position="29"/>
        <end position="126"/>
    </location>
</feature>
<evidence type="ECO:0000313" key="5">
    <source>
        <dbReference type="EMBL" id="KAA5536468.1"/>
    </source>
</evidence>
<dbReference type="EMBL" id="VWSH01000001">
    <property type="protein sequence ID" value="KAA5536468.1"/>
    <property type="molecule type" value="Genomic_DNA"/>
</dbReference>